<reference evidence="1 3" key="2">
    <citation type="journal article" date="2013" name="Nature">
        <title>Insights into bilaterian evolution from three spiralian genomes.</title>
        <authorList>
            <person name="Simakov O."/>
            <person name="Marletaz F."/>
            <person name="Cho S.J."/>
            <person name="Edsinger-Gonzales E."/>
            <person name="Havlak P."/>
            <person name="Hellsten U."/>
            <person name="Kuo D.H."/>
            <person name="Larsson T."/>
            <person name="Lv J."/>
            <person name="Arendt D."/>
            <person name="Savage R."/>
            <person name="Osoegawa K."/>
            <person name="de Jong P."/>
            <person name="Grimwood J."/>
            <person name="Chapman J.A."/>
            <person name="Shapiro H."/>
            <person name="Aerts A."/>
            <person name="Otillar R.P."/>
            <person name="Terry A.Y."/>
            <person name="Boore J.L."/>
            <person name="Grigoriev I.V."/>
            <person name="Lindberg D.R."/>
            <person name="Seaver E.C."/>
            <person name="Weisblat D.A."/>
            <person name="Putnam N.H."/>
            <person name="Rokhsar D.S."/>
        </authorList>
    </citation>
    <scope>NUCLEOTIDE SEQUENCE</scope>
    <source>
        <strain evidence="1 3">I ESC-2004</strain>
    </source>
</reference>
<reference evidence="2" key="3">
    <citation type="submission" date="2015-06" db="UniProtKB">
        <authorList>
            <consortium name="EnsemblMetazoa"/>
        </authorList>
    </citation>
    <scope>IDENTIFICATION</scope>
</reference>
<evidence type="ECO:0000313" key="1">
    <source>
        <dbReference type="EMBL" id="ELT87133.1"/>
    </source>
</evidence>
<dbReference type="EMBL" id="AMQN01016050">
    <property type="status" value="NOT_ANNOTATED_CDS"/>
    <property type="molecule type" value="Genomic_DNA"/>
</dbReference>
<dbReference type="OrthoDB" id="432234at2759"/>
<sequence>IPLIPSDTPFSFKRLQLPVKLSFAMTINKSQGQTLNLVALNLEQPILHMPNYMWDAQEWALATICTLFPHKLISKTLYIKRLYNKSMTRSLIFMLQSIFQM</sequence>
<proteinExistence type="predicted"/>
<dbReference type="InterPro" id="IPR027417">
    <property type="entry name" value="P-loop_NTPase"/>
</dbReference>
<name>R7T3D0_CAPTE</name>
<dbReference type="STRING" id="283909.R7T3D0"/>
<dbReference type="EMBL" id="KB312490">
    <property type="protein sequence ID" value="ELT87133.1"/>
    <property type="molecule type" value="Genomic_DNA"/>
</dbReference>
<reference evidence="3" key="1">
    <citation type="submission" date="2012-12" db="EMBL/GenBank/DDBJ databases">
        <authorList>
            <person name="Hellsten U."/>
            <person name="Grimwood J."/>
            <person name="Chapman J.A."/>
            <person name="Shapiro H."/>
            <person name="Aerts A."/>
            <person name="Otillar R.P."/>
            <person name="Terry A.Y."/>
            <person name="Boore J.L."/>
            <person name="Simakov O."/>
            <person name="Marletaz F."/>
            <person name="Cho S.-J."/>
            <person name="Edsinger-Gonzales E."/>
            <person name="Havlak P."/>
            <person name="Kuo D.-H."/>
            <person name="Larsson T."/>
            <person name="Lv J."/>
            <person name="Arendt D."/>
            <person name="Savage R."/>
            <person name="Osoegawa K."/>
            <person name="de Jong P."/>
            <person name="Lindberg D.R."/>
            <person name="Seaver E.C."/>
            <person name="Weisblat D.A."/>
            <person name="Putnam N.H."/>
            <person name="Grigoriev I.V."/>
            <person name="Rokhsar D.S."/>
        </authorList>
    </citation>
    <scope>NUCLEOTIDE SEQUENCE</scope>
    <source>
        <strain evidence="3">I ESC-2004</strain>
    </source>
</reference>
<dbReference type="HOGENOM" id="CLU_001324_11_0_1"/>
<gene>
    <name evidence="1" type="ORF">CAPTEDRAFT_136138</name>
</gene>
<dbReference type="SUPFAM" id="SSF52540">
    <property type="entry name" value="P-loop containing nucleoside triphosphate hydrolases"/>
    <property type="match status" value="1"/>
</dbReference>
<feature type="non-terminal residue" evidence="1">
    <location>
        <position position="1"/>
    </location>
</feature>
<organism evidence="1">
    <name type="scientific">Capitella teleta</name>
    <name type="common">Polychaete worm</name>
    <dbReference type="NCBI Taxonomy" id="283909"/>
    <lineage>
        <taxon>Eukaryota</taxon>
        <taxon>Metazoa</taxon>
        <taxon>Spiralia</taxon>
        <taxon>Lophotrochozoa</taxon>
        <taxon>Annelida</taxon>
        <taxon>Polychaeta</taxon>
        <taxon>Sedentaria</taxon>
        <taxon>Scolecida</taxon>
        <taxon>Capitellidae</taxon>
        <taxon>Capitella</taxon>
    </lineage>
</organism>
<evidence type="ECO:0008006" key="4">
    <source>
        <dbReference type="Google" id="ProtNLM"/>
    </source>
</evidence>
<dbReference type="Proteomes" id="UP000014760">
    <property type="component" value="Unassembled WGS sequence"/>
</dbReference>
<protein>
    <recommendedName>
        <fullName evidence="4">ATP-dependent DNA helicase</fullName>
    </recommendedName>
</protein>
<dbReference type="AlphaFoldDB" id="R7T3D0"/>
<evidence type="ECO:0000313" key="2">
    <source>
        <dbReference type="EnsemblMetazoa" id="CapteP136138"/>
    </source>
</evidence>
<evidence type="ECO:0000313" key="3">
    <source>
        <dbReference type="Proteomes" id="UP000014760"/>
    </source>
</evidence>
<keyword evidence="3" id="KW-1185">Reference proteome</keyword>
<accession>R7T3D0</accession>
<dbReference type="EnsemblMetazoa" id="CapteT136138">
    <property type="protein sequence ID" value="CapteP136138"/>
    <property type="gene ID" value="CapteG136138"/>
</dbReference>